<evidence type="ECO:0000256" key="1">
    <source>
        <dbReference type="ARBA" id="ARBA00006484"/>
    </source>
</evidence>
<dbReference type="GO" id="GO:0000140">
    <property type="term" value="F:acylglycerone-phosphate reductase (NADP+) activity"/>
    <property type="evidence" value="ECO:0007669"/>
    <property type="project" value="TreeGrafter"/>
</dbReference>
<dbReference type="GO" id="GO:0004806">
    <property type="term" value="F:triacylglycerol lipase activity"/>
    <property type="evidence" value="ECO:0007669"/>
    <property type="project" value="TreeGrafter"/>
</dbReference>
<protein>
    <submittedName>
        <fullName evidence="3">Uncharacterized protein</fullName>
    </submittedName>
</protein>
<keyword evidence="2" id="KW-0560">Oxidoreductase</keyword>
<sequence>MSVSELLHDHYFTPLNLNSSTVLITGGGNGIGYSLVQKFLQAGSTVIISDCREDRLKDAKEKLNSDRLHYHLGDIGKENDRIELFHWIITHYPSMNILVNNAGIQRRISMMNDFNTPWSERQKEIDINFSAPVHLCSLFIPHLLKGKQQSAIINITSDLAFIPPAFAPVYGATKAYVYPYIMQSSSALHNFTVSLRFDLNNSNIDVYEIIPPPVRTDLGGGHPFGEPVDEFTDHIFERIKSGEQEIGYKKSNENRLASREQINQTFLELNTNYKHMFPSNT</sequence>
<evidence type="ECO:0000313" key="4">
    <source>
        <dbReference type="EMBL" id="CAF4010742.1"/>
    </source>
</evidence>
<dbReference type="EMBL" id="CAJOBA010035784">
    <property type="protein sequence ID" value="CAF4010742.1"/>
    <property type="molecule type" value="Genomic_DNA"/>
</dbReference>
<dbReference type="Proteomes" id="UP000677228">
    <property type="component" value="Unassembled WGS sequence"/>
</dbReference>
<evidence type="ECO:0000256" key="2">
    <source>
        <dbReference type="ARBA" id="ARBA00023002"/>
    </source>
</evidence>
<proteinExistence type="inferred from homology"/>
<dbReference type="InterPro" id="IPR002347">
    <property type="entry name" value="SDR_fam"/>
</dbReference>
<dbReference type="GO" id="GO:0006654">
    <property type="term" value="P:phosphatidic acid biosynthetic process"/>
    <property type="evidence" value="ECO:0007669"/>
    <property type="project" value="TreeGrafter"/>
</dbReference>
<dbReference type="PANTHER" id="PTHR44169:SF14">
    <property type="entry name" value="PROTEIN DLTE"/>
    <property type="match status" value="1"/>
</dbReference>
<comment type="caution">
    <text evidence="3">The sequence shown here is derived from an EMBL/GenBank/DDBJ whole genome shotgun (WGS) entry which is preliminary data.</text>
</comment>
<organism evidence="3 5">
    <name type="scientific">Didymodactylos carnosus</name>
    <dbReference type="NCBI Taxonomy" id="1234261"/>
    <lineage>
        <taxon>Eukaryota</taxon>
        <taxon>Metazoa</taxon>
        <taxon>Spiralia</taxon>
        <taxon>Gnathifera</taxon>
        <taxon>Rotifera</taxon>
        <taxon>Eurotatoria</taxon>
        <taxon>Bdelloidea</taxon>
        <taxon>Philodinida</taxon>
        <taxon>Philodinidae</taxon>
        <taxon>Didymodactylos</taxon>
    </lineage>
</organism>
<dbReference type="EMBL" id="CAJNOK010014255">
    <property type="protein sequence ID" value="CAF1200914.1"/>
    <property type="molecule type" value="Genomic_DNA"/>
</dbReference>
<dbReference type="SUPFAM" id="SSF51735">
    <property type="entry name" value="NAD(P)-binding Rossmann-fold domains"/>
    <property type="match status" value="1"/>
</dbReference>
<reference evidence="3" key="1">
    <citation type="submission" date="2021-02" db="EMBL/GenBank/DDBJ databases">
        <authorList>
            <person name="Nowell W R."/>
        </authorList>
    </citation>
    <scope>NUCLEOTIDE SEQUENCE</scope>
</reference>
<dbReference type="InterPro" id="IPR036291">
    <property type="entry name" value="NAD(P)-bd_dom_sf"/>
</dbReference>
<gene>
    <name evidence="3" type="ORF">OVA965_LOCUS23981</name>
    <name evidence="4" type="ORF">TMI583_LOCUS24696</name>
</gene>
<name>A0A8S2EDV3_9BILA</name>
<dbReference type="Pfam" id="PF00106">
    <property type="entry name" value="adh_short"/>
    <property type="match status" value="1"/>
</dbReference>
<dbReference type="GO" id="GO:0019433">
    <property type="term" value="P:triglyceride catabolic process"/>
    <property type="evidence" value="ECO:0007669"/>
    <property type="project" value="TreeGrafter"/>
</dbReference>
<comment type="similarity">
    <text evidence="1">Belongs to the short-chain dehydrogenases/reductases (SDR) family.</text>
</comment>
<dbReference type="PANTHER" id="PTHR44169">
    <property type="entry name" value="NADPH-DEPENDENT 1-ACYLDIHYDROXYACETONE PHOSPHATE REDUCTASE"/>
    <property type="match status" value="1"/>
</dbReference>
<dbReference type="Proteomes" id="UP000682733">
    <property type="component" value="Unassembled WGS sequence"/>
</dbReference>
<dbReference type="GO" id="GO:0005783">
    <property type="term" value="C:endoplasmic reticulum"/>
    <property type="evidence" value="ECO:0007669"/>
    <property type="project" value="TreeGrafter"/>
</dbReference>
<evidence type="ECO:0000313" key="3">
    <source>
        <dbReference type="EMBL" id="CAF1200914.1"/>
    </source>
</evidence>
<dbReference type="GO" id="GO:0005811">
    <property type="term" value="C:lipid droplet"/>
    <property type="evidence" value="ECO:0007669"/>
    <property type="project" value="TreeGrafter"/>
</dbReference>
<dbReference type="PRINTS" id="PR00081">
    <property type="entry name" value="GDHRDH"/>
</dbReference>
<dbReference type="Gene3D" id="3.40.50.720">
    <property type="entry name" value="NAD(P)-binding Rossmann-like Domain"/>
    <property type="match status" value="1"/>
</dbReference>
<evidence type="ECO:0000313" key="5">
    <source>
        <dbReference type="Proteomes" id="UP000677228"/>
    </source>
</evidence>
<dbReference type="AlphaFoldDB" id="A0A8S2EDV3"/>
<accession>A0A8S2EDV3</accession>